<sequence length="457" mass="47971">MYVTQIVIYLPSLVFSPRRSILVIQTKGSSFFFFFSCSVLLQGDSLERVFQLFFPSAKPKNTNETFKSAERRMSSFDDSNAPSTTVEVLLQFENTTLNEVKGGKPQVVVANVEAIFVSLVPTEEQVEHATHELGLPDGSIIVGDGTPLIFLLIADFKIPINKNIIVLQGGLNDFTFILPNQLFLQVILPVDAVADELDAVEHIVFSYATLRKKPGVAGSRVAPAAAIATTAPSSSQPPTRIATRIAIGLGKVTKVACVGVTKGAELLSSGIGKGTDKIVEVTEPCREAMKVSDSTKGHINRARVATKGVAVLSGSVATAMVGITAVVGNFIGGRIANRVASSDENGGATSRLSSVKEVGGAAIGCVGLIFDAASDAGKVILTSSCEGISKVVTHKLGAEAGETTSNGLGVVSDVYEIQTNVRKAGIKGIARATAQSSAVSMIGHLDKMEQERLAATH</sequence>
<keyword evidence="3" id="KW-1185">Reference proteome</keyword>
<feature type="domain" description="Senescence" evidence="1">
    <location>
        <begin position="258"/>
        <end position="434"/>
    </location>
</feature>
<accession>A0A0S4JLQ5</accession>
<dbReference type="EMBL" id="CYKH01001892">
    <property type="protein sequence ID" value="CUG91143.1"/>
    <property type="molecule type" value="Genomic_DNA"/>
</dbReference>
<evidence type="ECO:0000313" key="2">
    <source>
        <dbReference type="EMBL" id="CUG91143.1"/>
    </source>
</evidence>
<dbReference type="InterPro" id="IPR045036">
    <property type="entry name" value="Spartin-like"/>
</dbReference>
<protein>
    <submittedName>
        <fullName evidence="2">Spartin-like protein, putative</fullName>
    </submittedName>
</protein>
<dbReference type="PANTHER" id="PTHR21068:SF43">
    <property type="entry name" value="SPARTIN"/>
    <property type="match status" value="1"/>
</dbReference>
<evidence type="ECO:0000313" key="3">
    <source>
        <dbReference type="Proteomes" id="UP000051952"/>
    </source>
</evidence>
<reference evidence="3" key="1">
    <citation type="submission" date="2015-09" db="EMBL/GenBank/DDBJ databases">
        <authorList>
            <consortium name="Pathogen Informatics"/>
        </authorList>
    </citation>
    <scope>NUCLEOTIDE SEQUENCE [LARGE SCALE GENOMIC DNA]</scope>
    <source>
        <strain evidence="3">Lake Konstanz</strain>
    </source>
</reference>
<organism evidence="2 3">
    <name type="scientific">Bodo saltans</name>
    <name type="common">Flagellated protozoan</name>
    <dbReference type="NCBI Taxonomy" id="75058"/>
    <lineage>
        <taxon>Eukaryota</taxon>
        <taxon>Discoba</taxon>
        <taxon>Euglenozoa</taxon>
        <taxon>Kinetoplastea</taxon>
        <taxon>Metakinetoplastina</taxon>
        <taxon>Eubodonida</taxon>
        <taxon>Bodonidae</taxon>
        <taxon>Bodo</taxon>
    </lineage>
</organism>
<dbReference type="PANTHER" id="PTHR21068">
    <property type="entry name" value="SPARTIN"/>
    <property type="match status" value="1"/>
</dbReference>
<proteinExistence type="predicted"/>
<dbReference type="VEuPathDB" id="TriTrypDB:BSAL_30415"/>
<dbReference type="Proteomes" id="UP000051952">
    <property type="component" value="Unassembled WGS sequence"/>
</dbReference>
<dbReference type="AlphaFoldDB" id="A0A0S4JLQ5"/>
<dbReference type="OrthoDB" id="20821at2759"/>
<name>A0A0S4JLQ5_BODSA</name>
<dbReference type="Pfam" id="PF06911">
    <property type="entry name" value="Senescence"/>
    <property type="match status" value="1"/>
</dbReference>
<dbReference type="GO" id="GO:0005886">
    <property type="term" value="C:plasma membrane"/>
    <property type="evidence" value="ECO:0007669"/>
    <property type="project" value="TreeGrafter"/>
</dbReference>
<dbReference type="InterPro" id="IPR009686">
    <property type="entry name" value="Senescence/spartin_C"/>
</dbReference>
<evidence type="ECO:0000259" key="1">
    <source>
        <dbReference type="Pfam" id="PF06911"/>
    </source>
</evidence>
<gene>
    <name evidence="2" type="ORF">BSAL_30415</name>
</gene>